<accession>A0AAP0HFX8</accession>
<evidence type="ECO:0000313" key="2">
    <source>
        <dbReference type="Proteomes" id="UP001417504"/>
    </source>
</evidence>
<dbReference type="AlphaFoldDB" id="A0AAP0HFX8"/>
<dbReference type="Proteomes" id="UP001417504">
    <property type="component" value="Unassembled WGS sequence"/>
</dbReference>
<organism evidence="1 2">
    <name type="scientific">Stephania japonica</name>
    <dbReference type="NCBI Taxonomy" id="461633"/>
    <lineage>
        <taxon>Eukaryota</taxon>
        <taxon>Viridiplantae</taxon>
        <taxon>Streptophyta</taxon>
        <taxon>Embryophyta</taxon>
        <taxon>Tracheophyta</taxon>
        <taxon>Spermatophyta</taxon>
        <taxon>Magnoliopsida</taxon>
        <taxon>Ranunculales</taxon>
        <taxon>Menispermaceae</taxon>
        <taxon>Menispermoideae</taxon>
        <taxon>Cissampelideae</taxon>
        <taxon>Stephania</taxon>
    </lineage>
</organism>
<evidence type="ECO:0000313" key="1">
    <source>
        <dbReference type="EMBL" id="KAK9081435.1"/>
    </source>
</evidence>
<sequence>MRLRRRSSKGDDLIWFYLSVFSLGKQIKLAKPVSKATFASIITPVKDMDRVLNVLSNVKDRLWDLVDRYCPSIQRLPLNQGLVFEPTWKALLSFTSAAKAKRIRSCFVSFPFELAAWQWLMQYVHVQGEQWSQGALWAPRVRFAGDKNKKVFSNLDLEWFKSRIGPDLPSLEDLGVPPHHWPFRLFS</sequence>
<comment type="caution">
    <text evidence="1">The sequence shown here is derived from an EMBL/GenBank/DDBJ whole genome shotgun (WGS) entry which is preliminary data.</text>
</comment>
<dbReference type="EMBL" id="JBBNAE010000016">
    <property type="protein sequence ID" value="KAK9081435.1"/>
    <property type="molecule type" value="Genomic_DNA"/>
</dbReference>
<protein>
    <submittedName>
        <fullName evidence="1">Uncharacterized protein</fullName>
    </submittedName>
</protein>
<keyword evidence="2" id="KW-1185">Reference proteome</keyword>
<name>A0AAP0HFX8_9MAGN</name>
<proteinExistence type="predicted"/>
<reference evidence="1 2" key="1">
    <citation type="submission" date="2024-01" db="EMBL/GenBank/DDBJ databases">
        <title>Genome assemblies of Stephania.</title>
        <authorList>
            <person name="Yang L."/>
        </authorList>
    </citation>
    <scope>NUCLEOTIDE SEQUENCE [LARGE SCALE GENOMIC DNA]</scope>
    <source>
        <strain evidence="1">QJT</strain>
        <tissue evidence="1">Leaf</tissue>
    </source>
</reference>
<gene>
    <name evidence="1" type="ORF">Sjap_026627</name>
</gene>